<reference evidence="3" key="2">
    <citation type="submission" date="2025-08" db="UniProtKB">
        <authorList>
            <consortium name="RefSeq"/>
        </authorList>
    </citation>
    <scope>IDENTIFICATION</scope>
    <source>
        <tissue evidence="3">Whole plant</tissue>
    </source>
</reference>
<keyword evidence="1" id="KW-0472">Membrane</keyword>
<evidence type="ECO:0000313" key="3">
    <source>
        <dbReference type="RefSeq" id="XP_052109342.1"/>
    </source>
</evidence>
<feature type="transmembrane region" description="Helical" evidence="1">
    <location>
        <begin position="90"/>
        <end position="109"/>
    </location>
</feature>
<keyword evidence="1" id="KW-1133">Transmembrane helix</keyword>
<keyword evidence="1" id="KW-0812">Transmembrane</keyword>
<evidence type="ECO:0000256" key="1">
    <source>
        <dbReference type="SAM" id="Phobius"/>
    </source>
</evidence>
<name>A0A9C6T863_ARADU</name>
<gene>
    <name evidence="3" type="primary">LOC127741264</name>
</gene>
<dbReference type="GeneID" id="127741264"/>
<feature type="transmembrane region" description="Helical" evidence="1">
    <location>
        <begin position="60"/>
        <end position="78"/>
    </location>
</feature>
<dbReference type="KEGG" id="adu:127741264"/>
<evidence type="ECO:0000313" key="2">
    <source>
        <dbReference type="Proteomes" id="UP000515211"/>
    </source>
</evidence>
<accession>A0A9C6T863</accession>
<dbReference type="Proteomes" id="UP000515211">
    <property type="component" value="Chromosome 8"/>
</dbReference>
<proteinExistence type="predicted"/>
<reference evidence="2" key="1">
    <citation type="journal article" date="2016" name="Nat. Genet.">
        <title>The genome sequences of Arachis duranensis and Arachis ipaensis, the diploid ancestors of cultivated peanut.</title>
        <authorList>
            <person name="Bertioli D.J."/>
            <person name="Cannon S.B."/>
            <person name="Froenicke L."/>
            <person name="Huang G."/>
            <person name="Farmer A.D."/>
            <person name="Cannon E.K."/>
            <person name="Liu X."/>
            <person name="Gao D."/>
            <person name="Clevenger J."/>
            <person name="Dash S."/>
            <person name="Ren L."/>
            <person name="Moretzsohn M.C."/>
            <person name="Shirasawa K."/>
            <person name="Huang W."/>
            <person name="Vidigal B."/>
            <person name="Abernathy B."/>
            <person name="Chu Y."/>
            <person name="Niederhuth C.E."/>
            <person name="Umale P."/>
            <person name="Araujo A.C."/>
            <person name="Kozik A."/>
            <person name="Kim K.D."/>
            <person name="Burow M.D."/>
            <person name="Varshney R.K."/>
            <person name="Wang X."/>
            <person name="Zhang X."/>
            <person name="Barkley N."/>
            <person name="Guimaraes P.M."/>
            <person name="Isobe S."/>
            <person name="Guo B."/>
            <person name="Liao B."/>
            <person name="Stalker H.T."/>
            <person name="Schmitz R.J."/>
            <person name="Scheffler B.E."/>
            <person name="Leal-Bertioli S.C."/>
            <person name="Xun X."/>
            <person name="Jackson S.A."/>
            <person name="Michelmore R."/>
            <person name="Ozias-Akins P."/>
        </authorList>
    </citation>
    <scope>NUCLEOTIDE SEQUENCE [LARGE SCALE GENOMIC DNA]</scope>
    <source>
        <strain evidence="2">cv. V14167</strain>
    </source>
</reference>
<keyword evidence="2" id="KW-1185">Reference proteome</keyword>
<dbReference type="RefSeq" id="XP_052109342.1">
    <property type="nucleotide sequence ID" value="XM_052253382.1"/>
</dbReference>
<dbReference type="AlphaFoldDB" id="A0A9C6T863"/>
<sequence>MDSTSTPRNEEAPVREGNEDVAKFKESMEIIAIFLNHQLSLISFFKGGKAGQDYFSSHPNVVRVMVLLIQLLFLVGLMGTMFPDRVPGKILGWIILVLGGVSSVLVLTMI</sequence>
<organism evidence="2 3">
    <name type="scientific">Arachis duranensis</name>
    <name type="common">Wild peanut</name>
    <dbReference type="NCBI Taxonomy" id="130453"/>
    <lineage>
        <taxon>Eukaryota</taxon>
        <taxon>Viridiplantae</taxon>
        <taxon>Streptophyta</taxon>
        <taxon>Embryophyta</taxon>
        <taxon>Tracheophyta</taxon>
        <taxon>Spermatophyta</taxon>
        <taxon>Magnoliopsida</taxon>
        <taxon>eudicotyledons</taxon>
        <taxon>Gunneridae</taxon>
        <taxon>Pentapetalae</taxon>
        <taxon>rosids</taxon>
        <taxon>fabids</taxon>
        <taxon>Fabales</taxon>
        <taxon>Fabaceae</taxon>
        <taxon>Papilionoideae</taxon>
        <taxon>50 kb inversion clade</taxon>
        <taxon>dalbergioids sensu lato</taxon>
        <taxon>Dalbergieae</taxon>
        <taxon>Pterocarpus clade</taxon>
        <taxon>Arachis</taxon>
    </lineage>
</organism>
<protein>
    <submittedName>
        <fullName evidence="3">Uncharacterized protein LOC127741264</fullName>
    </submittedName>
</protein>